<name>E9GJZ7_DAPPU</name>
<dbReference type="EMBL" id="GL732548">
    <property type="protein sequence ID" value="EFX80239.1"/>
    <property type="molecule type" value="Genomic_DNA"/>
</dbReference>
<sequence>MKRMGPEPTMFELECHNTKFNYRTLTVVALMSSIEIVVGTDLAQYLRPDHQVEKQFHHTKFLKDTTGIDYEIHIIQEAAANGSILSLDSDMQYHNKSGAETTDLHLPLAHVSDLFKYHYIPNWKVGYMVNYPGDLNGKISNYMEIDCRNLDHGSRTSGNSKKCNSSSSKS</sequence>
<evidence type="ECO:0000313" key="1">
    <source>
        <dbReference type="EMBL" id="EFX80239.1"/>
    </source>
</evidence>
<keyword evidence="2" id="KW-1185">Reference proteome</keyword>
<evidence type="ECO:0000313" key="2">
    <source>
        <dbReference type="Proteomes" id="UP000000305"/>
    </source>
</evidence>
<dbReference type="KEGG" id="dpx:DAPPUDRAFT_244005"/>
<accession>E9GJZ7</accession>
<organism evidence="1 2">
    <name type="scientific">Daphnia pulex</name>
    <name type="common">Water flea</name>
    <dbReference type="NCBI Taxonomy" id="6669"/>
    <lineage>
        <taxon>Eukaryota</taxon>
        <taxon>Metazoa</taxon>
        <taxon>Ecdysozoa</taxon>
        <taxon>Arthropoda</taxon>
        <taxon>Crustacea</taxon>
        <taxon>Branchiopoda</taxon>
        <taxon>Diplostraca</taxon>
        <taxon>Cladocera</taxon>
        <taxon>Anomopoda</taxon>
        <taxon>Daphniidae</taxon>
        <taxon>Daphnia</taxon>
    </lineage>
</organism>
<dbReference type="AlphaFoldDB" id="E9GJZ7"/>
<dbReference type="HOGENOM" id="CLU_1572204_0_0_1"/>
<reference evidence="1 2" key="1">
    <citation type="journal article" date="2011" name="Science">
        <title>The ecoresponsive genome of Daphnia pulex.</title>
        <authorList>
            <person name="Colbourne J.K."/>
            <person name="Pfrender M.E."/>
            <person name="Gilbert D."/>
            <person name="Thomas W.K."/>
            <person name="Tucker A."/>
            <person name="Oakley T.H."/>
            <person name="Tokishita S."/>
            <person name="Aerts A."/>
            <person name="Arnold G.J."/>
            <person name="Basu M.K."/>
            <person name="Bauer D.J."/>
            <person name="Caceres C.E."/>
            <person name="Carmel L."/>
            <person name="Casola C."/>
            <person name="Choi J.H."/>
            <person name="Detter J.C."/>
            <person name="Dong Q."/>
            <person name="Dusheyko S."/>
            <person name="Eads B.D."/>
            <person name="Frohlich T."/>
            <person name="Geiler-Samerotte K.A."/>
            <person name="Gerlach D."/>
            <person name="Hatcher P."/>
            <person name="Jogdeo S."/>
            <person name="Krijgsveld J."/>
            <person name="Kriventseva E.V."/>
            <person name="Kultz D."/>
            <person name="Laforsch C."/>
            <person name="Lindquist E."/>
            <person name="Lopez J."/>
            <person name="Manak J.R."/>
            <person name="Muller J."/>
            <person name="Pangilinan J."/>
            <person name="Patwardhan R.P."/>
            <person name="Pitluck S."/>
            <person name="Pritham E.J."/>
            <person name="Rechtsteiner A."/>
            <person name="Rho M."/>
            <person name="Rogozin I.B."/>
            <person name="Sakarya O."/>
            <person name="Salamov A."/>
            <person name="Schaack S."/>
            <person name="Shapiro H."/>
            <person name="Shiga Y."/>
            <person name="Skalitzky C."/>
            <person name="Smith Z."/>
            <person name="Souvorov A."/>
            <person name="Sung W."/>
            <person name="Tang Z."/>
            <person name="Tsuchiya D."/>
            <person name="Tu H."/>
            <person name="Vos H."/>
            <person name="Wang M."/>
            <person name="Wolf Y.I."/>
            <person name="Yamagata H."/>
            <person name="Yamada T."/>
            <person name="Ye Y."/>
            <person name="Shaw J.R."/>
            <person name="Andrews J."/>
            <person name="Crease T.J."/>
            <person name="Tang H."/>
            <person name="Lucas S.M."/>
            <person name="Robertson H.M."/>
            <person name="Bork P."/>
            <person name="Koonin E.V."/>
            <person name="Zdobnov E.M."/>
            <person name="Grigoriev I.V."/>
            <person name="Lynch M."/>
            <person name="Boore J.L."/>
        </authorList>
    </citation>
    <scope>NUCLEOTIDE SEQUENCE [LARGE SCALE GENOMIC DNA]</scope>
</reference>
<dbReference type="Proteomes" id="UP000000305">
    <property type="component" value="Unassembled WGS sequence"/>
</dbReference>
<proteinExistence type="predicted"/>
<gene>
    <name evidence="1" type="ORF">DAPPUDRAFT_244005</name>
</gene>
<protein>
    <submittedName>
        <fullName evidence="1">Uncharacterized protein</fullName>
    </submittedName>
</protein>
<dbReference type="InParanoid" id="E9GJZ7"/>
<dbReference type="PhylomeDB" id="E9GJZ7"/>